<sequence length="127" mass="14481">MKIAQRTNAESRARELAPAFRPIPARASRIFRNMEKNTAATVDLNQFRQYVEHCDLSEEEKTALLEDLWSIVQSFVDEAWGLCPTQHFANDNQQNTTGKPLEMLDYPHADNSTEPTASQAETVTKER</sequence>
<evidence type="ECO:0000256" key="1">
    <source>
        <dbReference type="SAM" id="MobiDB-lite"/>
    </source>
</evidence>
<gene>
    <name evidence="2" type="ORF">GIW81_08365</name>
</gene>
<evidence type="ECO:0000313" key="3">
    <source>
        <dbReference type="Proteomes" id="UP000440694"/>
    </source>
</evidence>
<protein>
    <submittedName>
        <fullName evidence="2">Uncharacterized protein</fullName>
    </submittedName>
</protein>
<proteinExistence type="predicted"/>
<accession>A0A6I3KK57</accession>
<dbReference type="Proteomes" id="UP000440694">
    <property type="component" value="Unassembled WGS sequence"/>
</dbReference>
<comment type="caution">
    <text evidence="2">The sequence shown here is derived from an EMBL/GenBank/DDBJ whole genome shotgun (WGS) entry which is preliminary data.</text>
</comment>
<feature type="compositionally biased region" description="Polar residues" evidence="1">
    <location>
        <begin position="88"/>
        <end position="98"/>
    </location>
</feature>
<keyword evidence="3" id="KW-1185">Reference proteome</keyword>
<evidence type="ECO:0000313" key="2">
    <source>
        <dbReference type="EMBL" id="MTD94346.1"/>
    </source>
</evidence>
<dbReference type="RefSeq" id="WP_154738780.1">
    <property type="nucleotide sequence ID" value="NZ_WMBQ01000001.1"/>
</dbReference>
<feature type="region of interest" description="Disordered" evidence="1">
    <location>
        <begin position="88"/>
        <end position="127"/>
    </location>
</feature>
<dbReference type="EMBL" id="WMBQ01000001">
    <property type="protein sequence ID" value="MTD94346.1"/>
    <property type="molecule type" value="Genomic_DNA"/>
</dbReference>
<name>A0A6I3KK57_9HYPH</name>
<feature type="compositionally biased region" description="Polar residues" evidence="1">
    <location>
        <begin position="110"/>
        <end position="127"/>
    </location>
</feature>
<reference evidence="2 3" key="1">
    <citation type="submission" date="2019-11" db="EMBL/GenBank/DDBJ databases">
        <title>Identification of a novel strain.</title>
        <authorList>
            <person name="Xu Q."/>
            <person name="Wang G."/>
        </authorList>
    </citation>
    <scope>NUCLEOTIDE SEQUENCE [LARGE SCALE GENOMIC DNA]</scope>
    <source>
        <strain evidence="3">xq</strain>
    </source>
</reference>
<dbReference type="AlphaFoldDB" id="A0A6I3KK57"/>
<organism evidence="2 3">
    <name type="scientific">Hyphomicrobium album</name>
    <dbReference type="NCBI Taxonomy" id="2665159"/>
    <lineage>
        <taxon>Bacteria</taxon>
        <taxon>Pseudomonadati</taxon>
        <taxon>Pseudomonadota</taxon>
        <taxon>Alphaproteobacteria</taxon>
        <taxon>Hyphomicrobiales</taxon>
        <taxon>Hyphomicrobiaceae</taxon>
        <taxon>Hyphomicrobium</taxon>
    </lineage>
</organism>